<keyword evidence="5 10" id="KW-1133">Transmembrane helix</keyword>
<evidence type="ECO:0000256" key="1">
    <source>
        <dbReference type="ARBA" id="ARBA00004370"/>
    </source>
</evidence>
<dbReference type="NCBIfam" id="NF010072">
    <property type="entry name" value="PRK13553.1"/>
    <property type="match status" value="1"/>
</dbReference>
<evidence type="ECO:0000256" key="10">
    <source>
        <dbReference type="SAM" id="Phobius"/>
    </source>
</evidence>
<evidence type="ECO:0000313" key="12">
    <source>
        <dbReference type="Proteomes" id="UP000192902"/>
    </source>
</evidence>
<accession>A0A1W6BVN5</accession>
<dbReference type="Proteomes" id="UP000192902">
    <property type="component" value="Chromosome"/>
</dbReference>
<keyword evidence="8" id="KW-0813">Transport</keyword>
<dbReference type="EMBL" id="CP020867">
    <property type="protein sequence ID" value="ARJ56144.1"/>
    <property type="molecule type" value="Genomic_DNA"/>
</dbReference>
<evidence type="ECO:0000256" key="6">
    <source>
        <dbReference type="ARBA" id="ARBA00023004"/>
    </source>
</evidence>
<proteinExistence type="predicted"/>
<keyword evidence="6 8" id="KW-0408">Iron</keyword>
<gene>
    <name evidence="11" type="primary">frdC</name>
    <name evidence="11" type="ORF">CCUN_0505</name>
</gene>
<comment type="subcellular location">
    <subcellularLocation>
        <location evidence="8">Cell inner membrane</location>
    </subcellularLocation>
    <subcellularLocation>
        <location evidence="1">Membrane</location>
    </subcellularLocation>
</comment>
<dbReference type="CDD" id="cd00581">
    <property type="entry name" value="QFR_TypeB_TM"/>
    <property type="match status" value="1"/>
</dbReference>
<keyword evidence="8" id="KW-0816">Tricarboxylic acid cycle</keyword>
<dbReference type="Gene3D" id="1.20.1300.10">
    <property type="entry name" value="Fumarate reductase/succinate dehydrogenase, transmembrane subunit"/>
    <property type="match status" value="1"/>
</dbReference>
<dbReference type="eggNOG" id="ENOG502ZBTX">
    <property type="taxonomic scope" value="Bacteria"/>
</dbReference>
<keyword evidence="2 8" id="KW-0349">Heme</keyword>
<evidence type="ECO:0000256" key="3">
    <source>
        <dbReference type="ARBA" id="ARBA00022692"/>
    </source>
</evidence>
<evidence type="ECO:0000256" key="9">
    <source>
        <dbReference type="PIRSR" id="PIRSR000177-1"/>
    </source>
</evidence>
<keyword evidence="4 8" id="KW-0479">Metal-binding</keyword>
<dbReference type="SUPFAM" id="SSF81343">
    <property type="entry name" value="Fumarate reductase respiratory complex transmembrane subunits"/>
    <property type="match status" value="1"/>
</dbReference>
<evidence type="ECO:0000313" key="11">
    <source>
        <dbReference type="EMBL" id="ARJ56144.1"/>
    </source>
</evidence>
<feature type="binding site" description="axial binding residue" evidence="9">
    <location>
        <position position="178"/>
    </location>
    <ligand>
        <name>heme b</name>
        <dbReference type="ChEBI" id="CHEBI:60344"/>
        <label>bD</label>
    </ligand>
    <ligandPart>
        <name>Fe</name>
        <dbReference type="ChEBI" id="CHEBI:18248"/>
    </ligandPart>
</feature>
<feature type="transmembrane region" description="Helical" evidence="10">
    <location>
        <begin position="123"/>
        <end position="147"/>
    </location>
</feature>
<comment type="function">
    <text evidence="8">The fumarate reductase enzyme complex is required for fumarate respiration. This subunit anchors the complex in the membrane and binds a diheme cytochrome b.</text>
</comment>
<dbReference type="AlphaFoldDB" id="A0A1W6BVN5"/>
<evidence type="ECO:0000256" key="5">
    <source>
        <dbReference type="ARBA" id="ARBA00022989"/>
    </source>
</evidence>
<dbReference type="KEGG" id="ccun:CCUN_0505"/>
<keyword evidence="3 10" id="KW-0812">Transmembrane</keyword>
<reference evidence="11 12" key="1">
    <citation type="submission" date="2017-04" db="EMBL/GenBank/DDBJ databases">
        <title>Complete genome sequence of the Campylobacter cuniculorum type strain LMG24588.</title>
        <authorList>
            <person name="Miller W.G."/>
            <person name="Yee E."/>
            <person name="Revez J."/>
            <person name="Bono J.L."/>
            <person name="Rossi M."/>
        </authorList>
    </citation>
    <scope>NUCLEOTIDE SEQUENCE [LARGE SCALE GENOMIC DNA]</scope>
    <source>
        <strain evidence="11 12">LMG 24588</strain>
    </source>
</reference>
<dbReference type="GO" id="GO:0005886">
    <property type="term" value="C:plasma membrane"/>
    <property type="evidence" value="ECO:0007669"/>
    <property type="project" value="UniProtKB-SubCell"/>
</dbReference>
<dbReference type="InterPro" id="IPR034804">
    <property type="entry name" value="SQR/QFR_C/D"/>
</dbReference>
<name>A0A1W6BVN5_9BACT</name>
<feature type="binding site" description="axial binding residue" evidence="9">
    <location>
        <position position="91"/>
    </location>
    <ligand>
        <name>heme b</name>
        <dbReference type="ChEBI" id="CHEBI:60344"/>
        <label>bD</label>
    </ligand>
    <ligandPart>
        <name>Fe</name>
        <dbReference type="ChEBI" id="CHEBI:18248"/>
    </ligandPart>
</feature>
<dbReference type="InterPro" id="IPR000701">
    <property type="entry name" value="SuccDH_FuR_B_TM-su"/>
</dbReference>
<dbReference type="STRING" id="1121267.CCUN_0505"/>
<keyword evidence="8" id="KW-1003">Cell membrane</keyword>
<keyword evidence="7 8" id="KW-0472">Membrane</keyword>
<keyword evidence="11" id="KW-0560">Oxidoreductase</keyword>
<dbReference type="GO" id="GO:0006099">
    <property type="term" value="P:tricarboxylic acid cycle"/>
    <property type="evidence" value="ECO:0007669"/>
    <property type="project" value="UniProtKB-UniRule"/>
</dbReference>
<dbReference type="PIRSF" id="PIRSF000177">
    <property type="entry name" value="Fumar_rd_cyt_b"/>
    <property type="match status" value="1"/>
</dbReference>
<dbReference type="Pfam" id="PF01127">
    <property type="entry name" value="Sdh_cyt"/>
    <property type="match status" value="1"/>
</dbReference>
<evidence type="ECO:0000256" key="4">
    <source>
        <dbReference type="ARBA" id="ARBA00022723"/>
    </source>
</evidence>
<dbReference type="GO" id="GO:0046872">
    <property type="term" value="F:metal ion binding"/>
    <property type="evidence" value="ECO:0007669"/>
    <property type="project" value="UniProtKB-UniRule"/>
</dbReference>
<feature type="transmembrane region" description="Helical" evidence="10">
    <location>
        <begin position="72"/>
        <end position="94"/>
    </location>
</feature>
<feature type="binding site" description="axial binding residue" evidence="9">
    <location>
        <position position="42"/>
    </location>
    <ligand>
        <name>heme b</name>
        <dbReference type="ChEBI" id="CHEBI:60344"/>
        <label>bD</label>
    </ligand>
    <ligandPart>
        <name>Fe</name>
        <dbReference type="ChEBI" id="CHEBI:18248"/>
    </ligandPart>
</feature>
<sequence length="260" mass="29819">MSGLIEGYFGKSIEGKKSKIPAKLDFIQSATGLFLGLFMWGHMFFVSSILISNDFMYKIARMFEGNFIFGTPQPWVVSCIVFVVFAVFVTHAGLAMRKFPINFRQWQLLRTHVKTINHGDTSLWFVQAITGFIMFFFASFHLGIMFFFPETIDPYGSGDRMLQMWPFYLILLFAVELHGGIGLYRLCVKWGWFEGDNARASRKTLKKIKWVISVFFLVLGLFTMAAYLKVSFSPHTPGERYTPSANLMLPSSELIEQKRG</sequence>
<dbReference type="InterPro" id="IPR004224">
    <property type="entry name" value="Fum_red_B_TM"/>
</dbReference>
<feature type="transmembrane region" description="Helical" evidence="10">
    <location>
        <begin position="167"/>
        <end position="187"/>
    </location>
</feature>
<dbReference type="GO" id="GO:0016491">
    <property type="term" value="F:oxidoreductase activity"/>
    <property type="evidence" value="ECO:0007669"/>
    <property type="project" value="UniProtKB-KW"/>
</dbReference>
<organism evidence="11 12">
    <name type="scientific">Campylobacter cuniculorum DSM 23162 = LMG 24588</name>
    <dbReference type="NCBI Taxonomy" id="1121267"/>
    <lineage>
        <taxon>Bacteria</taxon>
        <taxon>Pseudomonadati</taxon>
        <taxon>Campylobacterota</taxon>
        <taxon>Epsilonproteobacteria</taxon>
        <taxon>Campylobacterales</taxon>
        <taxon>Campylobacteraceae</taxon>
        <taxon>Campylobacter</taxon>
    </lineage>
</organism>
<feature type="transmembrane region" description="Helical" evidence="10">
    <location>
        <begin position="208"/>
        <end position="228"/>
    </location>
</feature>
<evidence type="ECO:0000256" key="7">
    <source>
        <dbReference type="ARBA" id="ARBA00023136"/>
    </source>
</evidence>
<feature type="transmembrane region" description="Helical" evidence="10">
    <location>
        <begin position="26"/>
        <end position="52"/>
    </location>
</feature>
<dbReference type="OrthoDB" id="5345350at2"/>
<keyword evidence="8" id="KW-0249">Electron transport</keyword>
<evidence type="ECO:0000256" key="2">
    <source>
        <dbReference type="ARBA" id="ARBA00022617"/>
    </source>
</evidence>
<protein>
    <recommendedName>
        <fullName evidence="8">Fumarate reductase cytochrome b subunit</fullName>
    </recommendedName>
</protein>
<feature type="binding site" description="axial binding residue" evidence="9">
    <location>
        <position position="141"/>
    </location>
    <ligand>
        <name>heme b</name>
        <dbReference type="ChEBI" id="CHEBI:60344"/>
        <label>bD</label>
    </ligand>
    <ligandPart>
        <name>Fe</name>
        <dbReference type="ChEBI" id="CHEBI:18248"/>
    </ligandPart>
</feature>
<evidence type="ECO:0000256" key="8">
    <source>
        <dbReference type="PIRNR" id="PIRNR000177"/>
    </source>
</evidence>